<evidence type="ECO:0000313" key="2">
    <source>
        <dbReference type="EMBL" id="ALN60138.1"/>
    </source>
</evidence>
<feature type="compositionally biased region" description="Polar residues" evidence="1">
    <location>
        <begin position="524"/>
        <end position="540"/>
    </location>
</feature>
<dbReference type="AlphaFoldDB" id="A0A0S2DNN3"/>
<dbReference type="STRING" id="69.GLE_4797"/>
<dbReference type="Proteomes" id="UP000061569">
    <property type="component" value="Chromosome"/>
</dbReference>
<dbReference type="InterPro" id="IPR029058">
    <property type="entry name" value="AB_hydrolase_fold"/>
</dbReference>
<organism evidence="2 3">
    <name type="scientific">Lysobacter enzymogenes</name>
    <dbReference type="NCBI Taxonomy" id="69"/>
    <lineage>
        <taxon>Bacteria</taxon>
        <taxon>Pseudomonadati</taxon>
        <taxon>Pseudomonadota</taxon>
        <taxon>Gammaproteobacteria</taxon>
        <taxon>Lysobacterales</taxon>
        <taxon>Lysobacteraceae</taxon>
        <taxon>Lysobacter</taxon>
    </lineage>
</organism>
<dbReference type="Gene3D" id="1.10.287.700">
    <property type="entry name" value="Helix hairpin bin"/>
    <property type="match status" value="1"/>
</dbReference>
<proteinExistence type="predicted"/>
<evidence type="ECO:0000256" key="1">
    <source>
        <dbReference type="SAM" id="MobiDB-lite"/>
    </source>
</evidence>
<sequence length="540" mass="58778">MTLPSRAYASLADDCYQDRAKQEGAKISVEGREYKVLKTSSDFASGYQGTIYQDVKSGEIVVAHRGSEGGLTSAVQDWVGGNGNMVLNRTNPQIKHANELTEVAMKLAERYPVNGHAAQVSVTGHSQGGTLAQATAAKYGLHGETFNAYGAASLDLHLPKGAKLDIVNHARATDIVSAASKHLGEVRLYAIDKDAKDLLADKQDPRTQGVAGFAADIKKVGFDPHSVTQFYKQNDISGPPLLSDANRQTYAKNKDMFDSFRHDIYQMRAVITNGKDLSDWKLPKEPTAGMPDVLKREIKHRYEDAKEGVQQGYEKAKQGVQHGYDRAKQGVQDGYDRAKHGVQEGYDRAKQGVQDGYDKAKRGAQDAGERLQEAGDKVRGAVKDGWDRLQNNIPHIRFPGLSANDARQPGAPLLNEPGHSHNPMFNKAFAGLSEIDARHGRPSDDATARAAGALTAAAVAGNLRDIDKVVLGKDAQHLFAVQGDPRSVHHNAVSVPTEQAMQQTLMASTEQVDRSVRGQETQRDQQLAQQQNESRSRSMG</sequence>
<dbReference type="PATRIC" id="fig|69.6.peg.4730"/>
<dbReference type="Gene3D" id="3.40.50.1820">
    <property type="entry name" value="alpha/beta hydrolase"/>
    <property type="match status" value="1"/>
</dbReference>
<feature type="region of interest" description="Disordered" evidence="1">
    <location>
        <begin position="502"/>
        <end position="540"/>
    </location>
</feature>
<dbReference type="KEGG" id="lez:GLE_4797"/>
<dbReference type="SUPFAM" id="SSF53474">
    <property type="entry name" value="alpha/beta-Hydrolases"/>
    <property type="match status" value="1"/>
</dbReference>
<dbReference type="Pfam" id="PF20410">
    <property type="entry name" value="X-Tfes_XVIPCD"/>
    <property type="match status" value="1"/>
</dbReference>
<gene>
    <name evidence="2" type="ORF">GLE_4797</name>
</gene>
<name>A0A0S2DNN3_LYSEN</name>
<accession>A0A0S2DNN3</accession>
<feature type="compositionally biased region" description="Basic and acidic residues" evidence="1">
    <location>
        <begin position="511"/>
        <end position="523"/>
    </location>
</feature>
<dbReference type="Pfam" id="PF26363">
    <property type="entry name" value="Phospholipase-like"/>
    <property type="match status" value="1"/>
</dbReference>
<reference evidence="2 3" key="1">
    <citation type="submission" date="2015-11" db="EMBL/GenBank/DDBJ databases">
        <title>Genome sequences of Lysobacter enzymogenes strain C3 and Lysobacter antibioticus ATCC 29479.</title>
        <authorList>
            <person name="Kobayashi D.Y."/>
        </authorList>
    </citation>
    <scope>NUCLEOTIDE SEQUENCE [LARGE SCALE GENOMIC DNA]</scope>
    <source>
        <strain evidence="2 3">C3</strain>
    </source>
</reference>
<protein>
    <submittedName>
        <fullName evidence="2">Uncharacterized protein</fullName>
    </submittedName>
</protein>
<dbReference type="OrthoDB" id="7226437at2"/>
<dbReference type="EMBL" id="CP013140">
    <property type="protein sequence ID" value="ALN60138.1"/>
    <property type="molecule type" value="Genomic_DNA"/>
</dbReference>
<evidence type="ECO:0000313" key="3">
    <source>
        <dbReference type="Proteomes" id="UP000061569"/>
    </source>
</evidence>
<dbReference type="InterPro" id="IPR046519">
    <property type="entry name" value="X-Tfes_XVIPCD"/>
</dbReference>